<evidence type="ECO:0000313" key="2">
    <source>
        <dbReference type="Proteomes" id="UP000248646"/>
    </source>
</evidence>
<sequence length="229" mass="27409">MELKEAVWQIKDFTEEAQKRYEEETSVKESVHHSTVDKWFKDLESKGIHHINRATVNNKKIYDELDVTIAIFIMKKRAQKWSLDAIYNVLAANFEVRSFPDLKQGEALKPNNDLVMVEMSHIFEKMQKEFEERMIQELDIKKKELEQQLMNRLPSPKTVLDVRAEKIDNMISSVRKRYEIEGLAIAEWNMLPLERRIKKVGFFRKEEDMLKRDNFIREFVKSYFETEDS</sequence>
<dbReference type="Proteomes" id="UP000248646">
    <property type="component" value="Unassembled WGS sequence"/>
</dbReference>
<comment type="caution">
    <text evidence="1">The sequence shown here is derived from an EMBL/GenBank/DDBJ whole genome shotgun (WGS) entry which is preliminary data.</text>
</comment>
<name>A0A2W7MR31_9BACI</name>
<proteinExistence type="predicted"/>
<reference evidence="1 2" key="1">
    <citation type="submission" date="2018-06" db="EMBL/GenBank/DDBJ databases">
        <title>Genomic Encyclopedia of Type Strains, Phase IV (KMG-IV): sequencing the most valuable type-strain genomes for metagenomic binning, comparative biology and taxonomic classification.</title>
        <authorList>
            <person name="Goeker M."/>
        </authorList>
    </citation>
    <scope>NUCLEOTIDE SEQUENCE [LARGE SCALE GENOMIC DNA]</scope>
    <source>
        <strain evidence="1 2">DSM 5</strain>
    </source>
</reference>
<gene>
    <name evidence="1" type="ORF">C7437_101713</name>
</gene>
<evidence type="ECO:0000313" key="1">
    <source>
        <dbReference type="EMBL" id="PZX07594.1"/>
    </source>
</evidence>
<evidence type="ECO:0008006" key="3">
    <source>
        <dbReference type="Google" id="ProtNLM"/>
    </source>
</evidence>
<dbReference type="EMBL" id="QKZI01000001">
    <property type="protein sequence ID" value="PZX07594.1"/>
    <property type="molecule type" value="Genomic_DNA"/>
</dbReference>
<keyword evidence="2" id="KW-1185">Reference proteome</keyword>
<organism evidence="1 2">
    <name type="scientific">Psychrobacillus insolitus</name>
    <dbReference type="NCBI Taxonomy" id="1461"/>
    <lineage>
        <taxon>Bacteria</taxon>
        <taxon>Bacillati</taxon>
        <taxon>Bacillota</taxon>
        <taxon>Bacilli</taxon>
        <taxon>Bacillales</taxon>
        <taxon>Bacillaceae</taxon>
        <taxon>Psychrobacillus</taxon>
    </lineage>
</organism>
<dbReference type="OrthoDB" id="2454204at2"/>
<accession>A0A2W7MR31</accession>
<dbReference type="RefSeq" id="WP_111438231.1">
    <property type="nucleotide sequence ID" value="NZ_QKZI01000001.1"/>
</dbReference>
<dbReference type="AlphaFoldDB" id="A0A2W7MR31"/>
<protein>
    <recommendedName>
        <fullName evidence="3">MerR family transcriptional regulator</fullName>
    </recommendedName>
</protein>